<evidence type="ECO:0000313" key="2">
    <source>
        <dbReference type="EMBL" id="KIY43234.1"/>
    </source>
</evidence>
<dbReference type="EMBL" id="KN882115">
    <property type="protein sequence ID" value="KIY43234.1"/>
    <property type="molecule type" value="Genomic_DNA"/>
</dbReference>
<proteinExistence type="predicted"/>
<feature type="transmembrane region" description="Helical" evidence="1">
    <location>
        <begin position="113"/>
        <end position="135"/>
    </location>
</feature>
<dbReference type="AlphaFoldDB" id="A0A0D7A1E1"/>
<name>A0A0D7A1E1_9AGAR</name>
<organism evidence="2 3">
    <name type="scientific">Fistulina hepatica ATCC 64428</name>
    <dbReference type="NCBI Taxonomy" id="1128425"/>
    <lineage>
        <taxon>Eukaryota</taxon>
        <taxon>Fungi</taxon>
        <taxon>Dikarya</taxon>
        <taxon>Basidiomycota</taxon>
        <taxon>Agaricomycotina</taxon>
        <taxon>Agaricomycetes</taxon>
        <taxon>Agaricomycetidae</taxon>
        <taxon>Agaricales</taxon>
        <taxon>Fistulinaceae</taxon>
        <taxon>Fistulina</taxon>
    </lineage>
</organism>
<keyword evidence="1" id="KW-0472">Membrane</keyword>
<gene>
    <name evidence="2" type="ORF">FISHEDRAFT_78742</name>
</gene>
<protein>
    <submittedName>
        <fullName evidence="2">Uncharacterized protein</fullName>
    </submittedName>
</protein>
<reference evidence="2 3" key="1">
    <citation type="journal article" date="2015" name="Fungal Genet. Biol.">
        <title>Evolution of novel wood decay mechanisms in Agaricales revealed by the genome sequences of Fistulina hepatica and Cylindrobasidium torrendii.</title>
        <authorList>
            <person name="Floudas D."/>
            <person name="Held B.W."/>
            <person name="Riley R."/>
            <person name="Nagy L.G."/>
            <person name="Koehler G."/>
            <person name="Ransdell A.S."/>
            <person name="Younus H."/>
            <person name="Chow J."/>
            <person name="Chiniquy J."/>
            <person name="Lipzen A."/>
            <person name="Tritt A."/>
            <person name="Sun H."/>
            <person name="Haridas S."/>
            <person name="LaButti K."/>
            <person name="Ohm R.A."/>
            <person name="Kues U."/>
            <person name="Blanchette R.A."/>
            <person name="Grigoriev I.V."/>
            <person name="Minto R.E."/>
            <person name="Hibbett D.S."/>
        </authorList>
    </citation>
    <scope>NUCLEOTIDE SEQUENCE [LARGE SCALE GENOMIC DNA]</scope>
    <source>
        <strain evidence="2 3">ATCC 64428</strain>
    </source>
</reference>
<keyword evidence="1" id="KW-1133">Transmembrane helix</keyword>
<dbReference type="Proteomes" id="UP000054144">
    <property type="component" value="Unassembled WGS sequence"/>
</dbReference>
<evidence type="ECO:0000256" key="1">
    <source>
        <dbReference type="SAM" id="Phobius"/>
    </source>
</evidence>
<keyword evidence="3" id="KW-1185">Reference proteome</keyword>
<keyword evidence="1" id="KW-0812">Transmembrane</keyword>
<dbReference type="InterPro" id="IPR011989">
    <property type="entry name" value="ARM-like"/>
</dbReference>
<sequence length="298" mass="32124">MASINTGVPAHITAELTQILSNLVLGDNEIRASAEEAVNERLSSMPEVYLLGLAQFALAADTPVMRSFSFVLLRRLLFRKEAAAVQVAQPAQQGAPQNNKHDKPVFSDDPSAFTLLSMGMILVIGCVAILVGLWLRGACNSAATTRRTGFTHENNLRTPISISKHRRTTSVSSSSPPFPFFYVSEKESLPFLRVEESAGMNRRCLLDFTGPVDDFGSPIITMSPSSANPYAAFCGVEAHGSGATAQDASSRTIESSSRVTPTLGASRRVPEFPDISNFKFPVIPTMKPHGHVLVTDVC</sequence>
<evidence type="ECO:0000313" key="3">
    <source>
        <dbReference type="Proteomes" id="UP000054144"/>
    </source>
</evidence>
<accession>A0A0D7A1E1</accession>
<dbReference type="Gene3D" id="1.25.10.10">
    <property type="entry name" value="Leucine-rich Repeat Variant"/>
    <property type="match status" value="1"/>
</dbReference>
<dbReference type="OrthoDB" id="543373at2759"/>